<evidence type="ECO:0000256" key="2">
    <source>
        <dbReference type="ARBA" id="ARBA00022741"/>
    </source>
</evidence>
<dbReference type="SMART" id="SM00220">
    <property type="entry name" value="S_TKc"/>
    <property type="match status" value="1"/>
</dbReference>
<dbReference type="Gene3D" id="1.10.510.10">
    <property type="entry name" value="Transferase(Phosphotransferase) domain 1"/>
    <property type="match status" value="1"/>
</dbReference>
<dbReference type="GO" id="GO:0034727">
    <property type="term" value="P:piecemeal microautophagy of the nucleus"/>
    <property type="evidence" value="ECO:0007669"/>
    <property type="project" value="TreeGrafter"/>
</dbReference>
<dbReference type="AlphaFoldDB" id="A0A9D4J4R1"/>
<dbReference type="EMBL" id="JAIWYP010000007">
    <property type="protein sequence ID" value="KAH3795262.1"/>
    <property type="molecule type" value="Genomic_DNA"/>
</dbReference>
<feature type="region of interest" description="Disordered" evidence="5">
    <location>
        <begin position="47"/>
        <end position="116"/>
    </location>
</feature>
<gene>
    <name evidence="7" type="ORF">DPMN_148811</name>
</gene>
<evidence type="ECO:0000313" key="7">
    <source>
        <dbReference type="EMBL" id="KAH3795262.1"/>
    </source>
</evidence>
<feature type="region of interest" description="Disordered" evidence="5">
    <location>
        <begin position="675"/>
        <end position="736"/>
    </location>
</feature>
<keyword evidence="4" id="KW-0067">ATP-binding</keyword>
<dbReference type="GO" id="GO:0034045">
    <property type="term" value="C:phagophore assembly site membrane"/>
    <property type="evidence" value="ECO:0007669"/>
    <property type="project" value="TreeGrafter"/>
</dbReference>
<feature type="domain" description="Protein kinase" evidence="6">
    <location>
        <begin position="303"/>
        <end position="556"/>
    </location>
</feature>
<protein>
    <recommendedName>
        <fullName evidence="6">Protein kinase domain-containing protein</fullName>
    </recommendedName>
</protein>
<dbReference type="InterPro" id="IPR011009">
    <property type="entry name" value="Kinase-like_dom_sf"/>
</dbReference>
<dbReference type="CDD" id="cd00180">
    <property type="entry name" value="PKc"/>
    <property type="match status" value="1"/>
</dbReference>
<feature type="compositionally biased region" description="Basic and acidic residues" evidence="5">
    <location>
        <begin position="62"/>
        <end position="81"/>
    </location>
</feature>
<keyword evidence="3" id="KW-0418">Kinase</keyword>
<evidence type="ECO:0000256" key="5">
    <source>
        <dbReference type="SAM" id="MobiDB-lite"/>
    </source>
</evidence>
<proteinExistence type="predicted"/>
<name>A0A9D4J4R1_DREPO</name>
<comment type="caution">
    <text evidence="7">The sequence shown here is derived from an EMBL/GenBank/DDBJ whole genome shotgun (WGS) entry which is preliminary data.</text>
</comment>
<evidence type="ECO:0000256" key="1">
    <source>
        <dbReference type="ARBA" id="ARBA00022679"/>
    </source>
</evidence>
<dbReference type="GO" id="GO:0005829">
    <property type="term" value="C:cytosol"/>
    <property type="evidence" value="ECO:0007669"/>
    <property type="project" value="TreeGrafter"/>
</dbReference>
<dbReference type="OrthoDB" id="6065528at2759"/>
<evidence type="ECO:0000256" key="4">
    <source>
        <dbReference type="ARBA" id="ARBA00022840"/>
    </source>
</evidence>
<evidence type="ECO:0000313" key="8">
    <source>
        <dbReference type="Proteomes" id="UP000828390"/>
    </source>
</evidence>
<keyword evidence="2" id="KW-0547">Nucleotide-binding</keyword>
<evidence type="ECO:0000256" key="3">
    <source>
        <dbReference type="ARBA" id="ARBA00022777"/>
    </source>
</evidence>
<sequence length="747" mass="82704">MSDNVPVDEVEQILEAARLGREAEECHRVKVELFKNLPADQARNQIRKEAARRRPLKPNLSSRKETSDNVPVREVEQKEAARLVTTSAQGSAPPKQSTGVDAKLSAVQTPATKPPLATTISSVTTSVHTAKPQREKDVIHVGNSKVEKTQPADTTIASVMPTQPHDESIGTIYIRASNKIEVVDNVLRGSDKTLSVKPKSKVVAPEDGTFFDMQGSIITANQLPPPPVLMQYGPVQSSKAFDTGPPIPGEDTKHVDEGLLYQDLEISKGTLEEVIQMAEDEGKQNSDVKRGVTTDERLCRGGEYRYIEIGKGAFGTAYELFVGTKKVVTKEVQREKFKKNEVIIPCSSNHPNIVACLGLIVTRTTVEILFEHAGINLEKYWKPYLQKATILNLFSQLISGLKYLHGNGYRHLDIKPGNLCVSTGTDGSVLLKIIDFGSAKMKLEANDFKGMTRLYLAPEIRRYFVEMSRKNEKISELADMFSAGLVLMYMLTGKHVLKEDGMYGWQMQLSGKIVLGSSIEEQFRELITKLRQNLLKDDPSKRWTSSQAWDALQDYDAKNAVRSPEHCEGIQEGFLKRKAENQTASRTSTDSSVAMDTAIGIKKKISPRGKAATNFEECDTVPCFKKPRLDPENRTKRSMGKVANAEGWKPTNKVVIPSHKAQVMDDEPAVLDQDQAGDQHAGQERHERGLSSGDTSGVTDEGEVHQPTTDANIAADAARDWSMGDPPDDHHKNQQNVLLRKMNNLTV</sequence>
<dbReference type="InterPro" id="IPR045269">
    <property type="entry name" value="Atg1-like"/>
</dbReference>
<feature type="compositionally biased region" description="Polar residues" evidence="5">
    <location>
        <begin position="84"/>
        <end position="99"/>
    </location>
</feature>
<dbReference type="GO" id="GO:0010506">
    <property type="term" value="P:regulation of autophagy"/>
    <property type="evidence" value="ECO:0007669"/>
    <property type="project" value="InterPro"/>
</dbReference>
<dbReference type="GO" id="GO:0004674">
    <property type="term" value="F:protein serine/threonine kinase activity"/>
    <property type="evidence" value="ECO:0007669"/>
    <property type="project" value="InterPro"/>
</dbReference>
<dbReference type="Pfam" id="PF00069">
    <property type="entry name" value="Pkinase"/>
    <property type="match status" value="1"/>
</dbReference>
<dbReference type="Gene3D" id="3.30.200.20">
    <property type="entry name" value="Phosphorylase Kinase, domain 1"/>
    <property type="match status" value="1"/>
</dbReference>
<dbReference type="Proteomes" id="UP000828390">
    <property type="component" value="Unassembled WGS sequence"/>
</dbReference>
<dbReference type="GO" id="GO:0042594">
    <property type="term" value="P:response to starvation"/>
    <property type="evidence" value="ECO:0007669"/>
    <property type="project" value="TreeGrafter"/>
</dbReference>
<dbReference type="PROSITE" id="PS50011">
    <property type="entry name" value="PROTEIN_KINASE_DOM"/>
    <property type="match status" value="1"/>
</dbReference>
<dbReference type="GO" id="GO:0000045">
    <property type="term" value="P:autophagosome assembly"/>
    <property type="evidence" value="ECO:0007669"/>
    <property type="project" value="TreeGrafter"/>
</dbReference>
<dbReference type="GO" id="GO:0005524">
    <property type="term" value="F:ATP binding"/>
    <property type="evidence" value="ECO:0007669"/>
    <property type="project" value="UniProtKB-KW"/>
</dbReference>
<dbReference type="GO" id="GO:0000422">
    <property type="term" value="P:autophagy of mitochondrion"/>
    <property type="evidence" value="ECO:0007669"/>
    <property type="project" value="TreeGrafter"/>
</dbReference>
<reference evidence="7" key="2">
    <citation type="submission" date="2020-11" db="EMBL/GenBank/DDBJ databases">
        <authorList>
            <person name="McCartney M.A."/>
            <person name="Auch B."/>
            <person name="Kono T."/>
            <person name="Mallez S."/>
            <person name="Becker A."/>
            <person name="Gohl D.M."/>
            <person name="Silverstein K.A.T."/>
            <person name="Koren S."/>
            <person name="Bechman K.B."/>
            <person name="Herman A."/>
            <person name="Abrahante J.E."/>
            <person name="Garbe J."/>
        </authorList>
    </citation>
    <scope>NUCLEOTIDE SEQUENCE</scope>
    <source>
        <strain evidence="7">Duluth1</strain>
        <tissue evidence="7">Whole animal</tissue>
    </source>
</reference>
<accession>A0A9D4J4R1</accession>
<reference evidence="7" key="1">
    <citation type="journal article" date="2019" name="bioRxiv">
        <title>The Genome of the Zebra Mussel, Dreissena polymorpha: A Resource for Invasive Species Research.</title>
        <authorList>
            <person name="McCartney M.A."/>
            <person name="Auch B."/>
            <person name="Kono T."/>
            <person name="Mallez S."/>
            <person name="Zhang Y."/>
            <person name="Obille A."/>
            <person name="Becker A."/>
            <person name="Abrahante J.E."/>
            <person name="Garbe J."/>
            <person name="Badalamenti J.P."/>
            <person name="Herman A."/>
            <person name="Mangelson H."/>
            <person name="Liachko I."/>
            <person name="Sullivan S."/>
            <person name="Sone E.D."/>
            <person name="Koren S."/>
            <person name="Silverstein K.A.T."/>
            <person name="Beckman K.B."/>
            <person name="Gohl D.M."/>
        </authorList>
    </citation>
    <scope>NUCLEOTIDE SEQUENCE</scope>
    <source>
        <strain evidence="7">Duluth1</strain>
        <tissue evidence="7">Whole animal</tissue>
    </source>
</reference>
<dbReference type="GO" id="GO:0005776">
    <property type="term" value="C:autophagosome"/>
    <property type="evidence" value="ECO:0007669"/>
    <property type="project" value="TreeGrafter"/>
</dbReference>
<keyword evidence="8" id="KW-1185">Reference proteome</keyword>
<evidence type="ECO:0000259" key="6">
    <source>
        <dbReference type="PROSITE" id="PS50011"/>
    </source>
</evidence>
<dbReference type="PROSITE" id="PS00108">
    <property type="entry name" value="PROTEIN_KINASE_ST"/>
    <property type="match status" value="1"/>
</dbReference>
<dbReference type="SUPFAM" id="SSF56112">
    <property type="entry name" value="Protein kinase-like (PK-like)"/>
    <property type="match status" value="1"/>
</dbReference>
<dbReference type="InterPro" id="IPR008271">
    <property type="entry name" value="Ser/Thr_kinase_AS"/>
</dbReference>
<dbReference type="PANTHER" id="PTHR24348">
    <property type="entry name" value="SERINE/THREONINE-PROTEIN KINASE UNC-51-RELATED"/>
    <property type="match status" value="1"/>
</dbReference>
<keyword evidence="1" id="KW-0808">Transferase</keyword>
<dbReference type="PANTHER" id="PTHR24348:SF22">
    <property type="entry name" value="NON-SPECIFIC SERINE_THREONINE PROTEIN KINASE"/>
    <property type="match status" value="1"/>
</dbReference>
<organism evidence="7 8">
    <name type="scientific">Dreissena polymorpha</name>
    <name type="common">Zebra mussel</name>
    <name type="synonym">Mytilus polymorpha</name>
    <dbReference type="NCBI Taxonomy" id="45954"/>
    <lineage>
        <taxon>Eukaryota</taxon>
        <taxon>Metazoa</taxon>
        <taxon>Spiralia</taxon>
        <taxon>Lophotrochozoa</taxon>
        <taxon>Mollusca</taxon>
        <taxon>Bivalvia</taxon>
        <taxon>Autobranchia</taxon>
        <taxon>Heteroconchia</taxon>
        <taxon>Euheterodonta</taxon>
        <taxon>Imparidentia</taxon>
        <taxon>Neoheterodontei</taxon>
        <taxon>Myida</taxon>
        <taxon>Dreissenoidea</taxon>
        <taxon>Dreissenidae</taxon>
        <taxon>Dreissena</taxon>
    </lineage>
</organism>
<dbReference type="GO" id="GO:0061709">
    <property type="term" value="P:reticulophagy"/>
    <property type="evidence" value="ECO:0007669"/>
    <property type="project" value="TreeGrafter"/>
</dbReference>
<dbReference type="InterPro" id="IPR000719">
    <property type="entry name" value="Prot_kinase_dom"/>
</dbReference>